<evidence type="ECO:0000313" key="3">
    <source>
        <dbReference type="EMBL" id="KAK6763197.1"/>
    </source>
</evidence>
<dbReference type="Gene3D" id="1.10.10.60">
    <property type="entry name" value="Homeodomain-like"/>
    <property type="match status" value="1"/>
</dbReference>
<gene>
    <name evidence="3" type="primary">Necator_chrX.g23948</name>
    <name evidence="3" type="ORF">RB195_023783</name>
</gene>
<dbReference type="PANTHER" id="PTHR23022:SF134">
    <property type="entry name" value="TRANSPOSABLE ELEMENT TC1 TRANSPOSASE"/>
    <property type="match status" value="1"/>
</dbReference>
<dbReference type="InterPro" id="IPR009057">
    <property type="entry name" value="Homeodomain-like_sf"/>
</dbReference>
<dbReference type="PANTHER" id="PTHR23022">
    <property type="entry name" value="TRANSPOSABLE ELEMENT-RELATED"/>
    <property type="match status" value="1"/>
</dbReference>
<evidence type="ECO:0000313" key="4">
    <source>
        <dbReference type="Proteomes" id="UP001303046"/>
    </source>
</evidence>
<dbReference type="PROSITE" id="PS51057">
    <property type="entry name" value="PAIRED_2"/>
    <property type="match status" value="1"/>
</dbReference>
<name>A0ABR1EKJ3_NECAM</name>
<dbReference type="InterPro" id="IPR038717">
    <property type="entry name" value="Tc1-like_DDE_dom"/>
</dbReference>
<organism evidence="3 4">
    <name type="scientific">Necator americanus</name>
    <name type="common">Human hookworm</name>
    <dbReference type="NCBI Taxonomy" id="51031"/>
    <lineage>
        <taxon>Eukaryota</taxon>
        <taxon>Metazoa</taxon>
        <taxon>Ecdysozoa</taxon>
        <taxon>Nematoda</taxon>
        <taxon>Chromadorea</taxon>
        <taxon>Rhabditida</taxon>
        <taxon>Rhabditina</taxon>
        <taxon>Rhabditomorpha</taxon>
        <taxon>Strongyloidea</taxon>
        <taxon>Ancylostomatidae</taxon>
        <taxon>Bunostominae</taxon>
        <taxon>Necator</taxon>
    </lineage>
</organism>
<dbReference type="Proteomes" id="UP001303046">
    <property type="component" value="Unassembled WGS sequence"/>
</dbReference>
<dbReference type="EMBL" id="JAVFWL010000006">
    <property type="protein sequence ID" value="KAK6763197.1"/>
    <property type="molecule type" value="Genomic_DNA"/>
</dbReference>
<protein>
    <recommendedName>
        <fullName evidence="2">Paired domain-containing protein</fullName>
    </recommendedName>
</protein>
<dbReference type="InterPro" id="IPR052338">
    <property type="entry name" value="Transposase_5"/>
</dbReference>
<evidence type="ECO:0000259" key="2">
    <source>
        <dbReference type="PROSITE" id="PS51057"/>
    </source>
</evidence>
<dbReference type="Pfam" id="PF13358">
    <property type="entry name" value="DDE_3"/>
    <property type="match status" value="1"/>
</dbReference>
<feature type="domain" description="Paired" evidence="2">
    <location>
        <begin position="1"/>
        <end position="114"/>
    </location>
</feature>
<dbReference type="InterPro" id="IPR036397">
    <property type="entry name" value="RNaseH_sf"/>
</dbReference>
<keyword evidence="4" id="KW-1185">Reference proteome</keyword>
<sequence>MGRTFGARHMSIETRKSILRGIDQGMRQVELAKLFNVSRVTISAFLKRVSTCGVIGATPNPERSRMTTRVTDRNILRMSRANPRLTASDIQSELAIANQHIPSVRTVRRLLQDAGLNGRRPAKKPLISKKNRVARVKWAKEHIGWTRQRWNKVLFSDESKFNLMGSDGIKYVRRPAGKRFHPMYQLPTVKHGGGNNMLWGCFSSHGVGHPRQIHGSLDRYGYEKILETTMRPFALQIIGRGFIFQQDNDPKHTSSHIRDWFNRRFVEVLDWPSQSPDLNPIEHLWEELERRMKGKKARNSAEKFAQFEEAWNAIPQSCFDNLLDSMPGCY</sequence>
<dbReference type="InterPro" id="IPR001523">
    <property type="entry name" value="Paired_dom"/>
</dbReference>
<proteinExistence type="predicted"/>
<dbReference type="Pfam" id="PF01498">
    <property type="entry name" value="HTH_Tnp_Tc3_2"/>
    <property type="match status" value="1"/>
</dbReference>
<comment type="caution">
    <text evidence="3">The sequence shown here is derived from an EMBL/GenBank/DDBJ whole genome shotgun (WGS) entry which is preliminary data.</text>
</comment>
<dbReference type="SUPFAM" id="SSF46689">
    <property type="entry name" value="Homeodomain-like"/>
    <property type="match status" value="1"/>
</dbReference>
<dbReference type="Gene3D" id="3.30.420.10">
    <property type="entry name" value="Ribonuclease H-like superfamily/Ribonuclease H"/>
    <property type="match status" value="1"/>
</dbReference>
<dbReference type="InterPro" id="IPR002492">
    <property type="entry name" value="Transposase_Tc1-like"/>
</dbReference>
<dbReference type="SMART" id="SM00351">
    <property type="entry name" value="PAX"/>
    <property type="match status" value="1"/>
</dbReference>
<accession>A0ABR1EKJ3</accession>
<reference evidence="3 4" key="1">
    <citation type="submission" date="2023-08" db="EMBL/GenBank/DDBJ databases">
        <title>A Necator americanus chromosomal reference genome.</title>
        <authorList>
            <person name="Ilik V."/>
            <person name="Petrzelkova K.J."/>
            <person name="Pardy F."/>
            <person name="Fuh T."/>
            <person name="Niatou-Singa F.S."/>
            <person name="Gouil Q."/>
            <person name="Baker L."/>
            <person name="Ritchie M.E."/>
            <person name="Jex A.R."/>
            <person name="Gazzola D."/>
            <person name="Li H."/>
            <person name="Toshio Fujiwara R."/>
            <person name="Zhan B."/>
            <person name="Aroian R.V."/>
            <person name="Pafco B."/>
            <person name="Schwarz E.M."/>
        </authorList>
    </citation>
    <scope>NUCLEOTIDE SEQUENCE [LARGE SCALE GENOMIC DNA]</scope>
    <source>
        <strain evidence="3 4">Aroian</strain>
        <tissue evidence="3">Whole animal</tissue>
    </source>
</reference>
<evidence type="ECO:0000256" key="1">
    <source>
        <dbReference type="ARBA" id="ARBA00004123"/>
    </source>
</evidence>
<comment type="subcellular location">
    <subcellularLocation>
        <location evidence="1">Nucleus</location>
    </subcellularLocation>
</comment>